<reference evidence="1 2" key="1">
    <citation type="submission" date="2022-10" db="EMBL/GenBank/DDBJ databases">
        <title>Host association and intracellularity evolved multiple times independently in the Rickettsiales.</title>
        <authorList>
            <person name="Castelli M."/>
            <person name="Nardi T."/>
            <person name="Gammuto L."/>
            <person name="Bellinzona G."/>
            <person name="Sabaneyeva E."/>
            <person name="Potekhin A."/>
            <person name="Serra V."/>
            <person name="Petroni G."/>
            <person name="Sassera D."/>
        </authorList>
    </citation>
    <scope>NUCLEOTIDE SEQUENCE [LARGE SCALE GENOMIC DNA]</scope>
    <source>
        <strain evidence="1 2">Kr 154-4</strain>
    </source>
</reference>
<dbReference type="PANTHER" id="PTHR14136">
    <property type="entry name" value="BTB_POZ DOMAIN-CONTAINING PROTEIN KCTD9"/>
    <property type="match status" value="1"/>
</dbReference>
<dbReference type="Gene3D" id="2.160.20.80">
    <property type="entry name" value="E3 ubiquitin-protein ligase SopA"/>
    <property type="match status" value="1"/>
</dbReference>
<gene>
    <name evidence="1" type="ORF">Trichorick_00736</name>
</gene>
<proteinExistence type="predicted"/>
<dbReference type="Pfam" id="PF00805">
    <property type="entry name" value="Pentapeptide"/>
    <property type="match status" value="1"/>
</dbReference>
<evidence type="ECO:0000313" key="2">
    <source>
        <dbReference type="Proteomes" id="UP001326613"/>
    </source>
</evidence>
<dbReference type="RefSeq" id="WP_323737677.1">
    <property type="nucleotide sequence ID" value="NZ_CP112932.1"/>
</dbReference>
<dbReference type="InterPro" id="IPR051082">
    <property type="entry name" value="Pentapeptide-BTB/POZ_domain"/>
</dbReference>
<dbReference type="InterPro" id="IPR001646">
    <property type="entry name" value="5peptide_repeat"/>
</dbReference>
<sequence>MAEESELTLEQKRKSWEGLNLLIDGVLAKKKGTGEIFDRFIKDYTKPNPDWSFGLAWKAISEIGFGAAIKLWWNSDKITKAFKDPDFQKDLLEKPKLLPFIQDITERLPQLTQALSGIGITVVKDNPELFNEKSMTALKGTIANTANLTKLKNMAVEAISSKANMSKIATDAIALAINDRSFQQFLQHNAPTFGTTINKMLPQFMDMNNLDKTLNQYGLATKDLPQVTKIFPLLLDKPEVLQKVFNQFQKSDYPEMVKTLLSNVKDNSNIEKYFSENRDLFVNVLNTTIEQTPALKGMGLKGELYDIVPALLKHPKELIEIIDAQKTGNYTEITQKFSELAKDPQLQGALAKAGVELTAKAVEATIGVKVTDDIGQIFTILIKNNQVKEKVEQIAEAYQQGKWTNVAKETCLLLENHELKDYIKSNTENLKQIVNKVVGELKKDPESVVSKYLAGADVGQIANTILQNPEPMRHLVQAYDDGNKTEMAKYGTQILATIAYNDPTSAANIAANVTTQGIRAAYQWATGAGTPSAEAKAQQQEWVTQTLKDSVYAYRDTTEPLKFNDYLKKDLEPELKTNPNLINSLLQNMTIAGKSADEKLKLENLIIEGNNFANSKLENVSFKDTIFKNTTFDGASFKNTDFTGATIDAATFKSIRSEVEKGNISLNGVKFVGDFSNADFLKVPLDGADFTGITSMQNANLKDINLTKVKLPEGKILADTYNLDKAVVTAGAISQETIQAQQDKVIDKAVIQIARVVTDRHEPAMTDAQKTALNTTIKELVRDGGAVGEYIKKGLEATPEDTLNKKFPIDPKNITHVADYTGKTSNIMTILLENKTSDIATIRNTISANIIADEVTTSLFKEGTGRGQDGLTIKQITQQAVVKFAQDNPEIKTGLATALDNPEQKPQLINGITETIRDPNNKIIEKTWAGTVRMDSDRIQLKTNISVEDAANRIKTQINDTHGVITGPDLKRMIAEGKEISLENKKLVGDFSGIDLSGKSLKLADLTKVTSMDNVNLKETNLTDVKFPENKQLFVETYNFNKTAITDKGAFADIIKQQGDKAIEKVVNAIAEVAGNAGTPMSTEQKTALNANIKELIRESGAVKKYINESLAATPKDITDKNFPIDPAKITHVADYEGKTSNIMTILLENRTNDLETTRNAVAAQGIADEVTTNLFKEGTGRGKDGLTIKQLTQQATTKFTQDNPGVDLNKFLGTLEGGKLIAEITEVIKNNATEKTMLGAVTRNDERIQLKANIPVETIANKITAEMNVACGTIKLNEEEIKTITSTST</sequence>
<dbReference type="PANTHER" id="PTHR14136:SF17">
    <property type="entry name" value="BTB_POZ DOMAIN-CONTAINING PROTEIN KCTD9"/>
    <property type="match status" value="1"/>
</dbReference>
<dbReference type="EMBL" id="CP112932">
    <property type="protein sequence ID" value="WPY00847.1"/>
    <property type="molecule type" value="Genomic_DNA"/>
</dbReference>
<name>A0ABZ0UW38_9RICK</name>
<dbReference type="Proteomes" id="UP001326613">
    <property type="component" value="Chromosome"/>
</dbReference>
<organism evidence="1 2">
    <name type="scientific">Candidatus Trichorickettsia mobilis</name>
    <dbReference type="NCBI Taxonomy" id="1346319"/>
    <lineage>
        <taxon>Bacteria</taxon>
        <taxon>Pseudomonadati</taxon>
        <taxon>Pseudomonadota</taxon>
        <taxon>Alphaproteobacteria</taxon>
        <taxon>Rickettsiales</taxon>
        <taxon>Rickettsiaceae</taxon>
        <taxon>Rickettsieae</taxon>
        <taxon>Candidatus Trichorickettsia</taxon>
    </lineage>
</organism>
<evidence type="ECO:0000313" key="1">
    <source>
        <dbReference type="EMBL" id="WPY00847.1"/>
    </source>
</evidence>
<keyword evidence="2" id="KW-1185">Reference proteome</keyword>
<protein>
    <submittedName>
        <fullName evidence="1">Pentapeptide repeat-containing protein</fullName>
    </submittedName>
</protein>
<accession>A0ABZ0UW38</accession>
<dbReference type="SUPFAM" id="SSF141571">
    <property type="entry name" value="Pentapeptide repeat-like"/>
    <property type="match status" value="1"/>
</dbReference>